<dbReference type="STRING" id="6412.T1FZG2"/>
<protein>
    <recommendedName>
        <fullName evidence="6">C2H2-type domain-containing protein</fullName>
    </recommendedName>
</protein>
<dbReference type="RefSeq" id="XP_009025245.1">
    <property type="nucleotide sequence ID" value="XM_009026997.1"/>
</dbReference>
<accession>T1FZG2</accession>
<dbReference type="OrthoDB" id="8918594at2759"/>
<sequence>MKCIICDKMFKGKNQLNKHLRSHSNLVKKYLKHCRTCHKTFCSQSNLRRHMKTHTRVKNFFCEKCGKRIRGLKAFKNHVCSIDGIHKGSYKERKPRIKAFNDCYDDETKSTEETMCDVCGKVLSSVASLHKHAITHGAKNHICEQCGKGFHHREYLKEHYIQKHGEGKYKTCPVCQKVLKGRNSYDSHVLRMHPNLKNKDAPPSYICPECGKVFNQKGNMYKHQLSHSSNLNFKCHHCNISFKYPEQLRRHMLWHNGGPKYECHLCDRKFVLKFQLTKHINEYHGGVVLTCKYCDVTIKRFVVNMFILFHCQHFFKLMQVKKFSIDPKQLEICCLEFEIF</sequence>
<dbReference type="Pfam" id="PF00096">
    <property type="entry name" value="zf-C2H2"/>
    <property type="match status" value="4"/>
</dbReference>
<dbReference type="SUPFAM" id="SSF57667">
    <property type="entry name" value="beta-beta-alpha zinc fingers"/>
    <property type="match status" value="5"/>
</dbReference>
<dbReference type="GO" id="GO:0008270">
    <property type="term" value="F:zinc ion binding"/>
    <property type="evidence" value="ECO:0007669"/>
    <property type="project" value="UniProtKB-KW"/>
</dbReference>
<evidence type="ECO:0000313" key="8">
    <source>
        <dbReference type="EnsemblMetazoa" id="HelroP68515"/>
    </source>
</evidence>
<organism evidence="8 9">
    <name type="scientific">Helobdella robusta</name>
    <name type="common">Californian leech</name>
    <dbReference type="NCBI Taxonomy" id="6412"/>
    <lineage>
        <taxon>Eukaryota</taxon>
        <taxon>Metazoa</taxon>
        <taxon>Spiralia</taxon>
        <taxon>Lophotrochozoa</taxon>
        <taxon>Annelida</taxon>
        <taxon>Clitellata</taxon>
        <taxon>Hirudinea</taxon>
        <taxon>Rhynchobdellida</taxon>
        <taxon>Glossiphoniidae</taxon>
        <taxon>Helobdella</taxon>
    </lineage>
</organism>
<keyword evidence="9" id="KW-1185">Reference proteome</keyword>
<dbReference type="Pfam" id="PF13912">
    <property type="entry name" value="zf-C2H2_6"/>
    <property type="match status" value="1"/>
</dbReference>
<dbReference type="InParanoid" id="T1FZG2"/>
<keyword evidence="2" id="KW-0677">Repeat</keyword>
<dbReference type="PANTHER" id="PTHR24379:SF127">
    <property type="entry name" value="BLOODY FINGERS-RELATED"/>
    <property type="match status" value="1"/>
</dbReference>
<feature type="domain" description="C2H2-type" evidence="6">
    <location>
        <begin position="114"/>
        <end position="141"/>
    </location>
</feature>
<proteinExistence type="predicted"/>
<dbReference type="InterPro" id="IPR036236">
    <property type="entry name" value="Znf_C2H2_sf"/>
</dbReference>
<keyword evidence="3 5" id="KW-0863">Zinc-finger</keyword>
<dbReference type="Proteomes" id="UP000015101">
    <property type="component" value="Unassembled WGS sequence"/>
</dbReference>
<reference evidence="9" key="1">
    <citation type="submission" date="2012-12" db="EMBL/GenBank/DDBJ databases">
        <authorList>
            <person name="Hellsten U."/>
            <person name="Grimwood J."/>
            <person name="Chapman J.A."/>
            <person name="Shapiro H."/>
            <person name="Aerts A."/>
            <person name="Otillar R.P."/>
            <person name="Terry A.Y."/>
            <person name="Boore J.L."/>
            <person name="Simakov O."/>
            <person name="Marletaz F."/>
            <person name="Cho S.-J."/>
            <person name="Edsinger-Gonzales E."/>
            <person name="Havlak P."/>
            <person name="Kuo D.-H."/>
            <person name="Larsson T."/>
            <person name="Lv J."/>
            <person name="Arendt D."/>
            <person name="Savage R."/>
            <person name="Osoegawa K."/>
            <person name="de Jong P."/>
            <person name="Lindberg D.R."/>
            <person name="Seaver E.C."/>
            <person name="Weisblat D.A."/>
            <person name="Putnam N.H."/>
            <person name="Grigoriev I.V."/>
            <person name="Rokhsar D.S."/>
        </authorList>
    </citation>
    <scope>NUCLEOTIDE SEQUENCE</scope>
</reference>
<keyword evidence="1" id="KW-0479">Metal-binding</keyword>
<dbReference type="AlphaFoldDB" id="T1FZG2"/>
<dbReference type="FunFam" id="3.30.160.60:FF:000100">
    <property type="entry name" value="Zinc finger 45-like"/>
    <property type="match status" value="1"/>
</dbReference>
<dbReference type="GO" id="GO:0006357">
    <property type="term" value="P:regulation of transcription by RNA polymerase II"/>
    <property type="evidence" value="ECO:0000318"/>
    <property type="project" value="GO_Central"/>
</dbReference>
<feature type="domain" description="C2H2-type" evidence="6">
    <location>
        <begin position="32"/>
        <end position="59"/>
    </location>
</feature>
<dbReference type="EMBL" id="KB097495">
    <property type="protein sequence ID" value="ESN96228.1"/>
    <property type="molecule type" value="Genomic_DNA"/>
</dbReference>
<dbReference type="Gene3D" id="3.30.160.60">
    <property type="entry name" value="Classic Zinc Finger"/>
    <property type="match status" value="4"/>
</dbReference>
<dbReference type="EMBL" id="AMQM01001367">
    <property type="status" value="NOT_ANNOTATED_CDS"/>
    <property type="molecule type" value="Genomic_DNA"/>
</dbReference>
<feature type="domain" description="C2H2-type" evidence="6">
    <location>
        <begin position="233"/>
        <end position="260"/>
    </location>
</feature>
<dbReference type="SMART" id="SM00355">
    <property type="entry name" value="ZnF_C2H2"/>
    <property type="match status" value="9"/>
</dbReference>
<dbReference type="PROSITE" id="PS50157">
    <property type="entry name" value="ZINC_FINGER_C2H2_2"/>
    <property type="match status" value="7"/>
</dbReference>
<dbReference type="InterPro" id="IPR022755">
    <property type="entry name" value="Znf_C2H2_jaz"/>
</dbReference>
<dbReference type="PANTHER" id="PTHR24379">
    <property type="entry name" value="KRAB AND ZINC FINGER DOMAIN-CONTAINING"/>
    <property type="match status" value="1"/>
</dbReference>
<feature type="domain" description="C2H2-type" evidence="6">
    <location>
        <begin position="1"/>
        <end position="28"/>
    </location>
</feature>
<gene>
    <name evidence="8" type="primary">20214210</name>
    <name evidence="7" type="ORF">HELRODRAFT_68515</name>
</gene>
<dbReference type="Pfam" id="PF12874">
    <property type="entry name" value="zf-met"/>
    <property type="match status" value="1"/>
</dbReference>
<evidence type="ECO:0000313" key="7">
    <source>
        <dbReference type="EMBL" id="ESN96228.1"/>
    </source>
</evidence>
<evidence type="ECO:0000313" key="9">
    <source>
        <dbReference type="Proteomes" id="UP000015101"/>
    </source>
</evidence>
<dbReference type="OMA" id="HINEYHG"/>
<evidence type="ECO:0000256" key="4">
    <source>
        <dbReference type="ARBA" id="ARBA00022833"/>
    </source>
</evidence>
<dbReference type="eggNOG" id="KOG1721">
    <property type="taxonomic scope" value="Eukaryota"/>
</dbReference>
<dbReference type="CTD" id="20214210"/>
<evidence type="ECO:0000256" key="3">
    <source>
        <dbReference type="ARBA" id="ARBA00022771"/>
    </source>
</evidence>
<name>T1FZG2_HELRO</name>
<dbReference type="GO" id="GO:0000981">
    <property type="term" value="F:DNA-binding transcription factor activity, RNA polymerase II-specific"/>
    <property type="evidence" value="ECO:0000318"/>
    <property type="project" value="GO_Central"/>
</dbReference>
<dbReference type="GO" id="GO:0000977">
    <property type="term" value="F:RNA polymerase II transcription regulatory region sequence-specific DNA binding"/>
    <property type="evidence" value="ECO:0000318"/>
    <property type="project" value="GO_Central"/>
</dbReference>
<dbReference type="HOGENOM" id="CLU_002678_2_1_1"/>
<evidence type="ECO:0000256" key="2">
    <source>
        <dbReference type="ARBA" id="ARBA00022737"/>
    </source>
</evidence>
<dbReference type="EnsemblMetazoa" id="HelroT68515">
    <property type="protein sequence ID" value="HelroP68515"/>
    <property type="gene ID" value="HelroG68515"/>
</dbReference>
<evidence type="ECO:0000256" key="5">
    <source>
        <dbReference type="PROSITE-ProRule" id="PRU00042"/>
    </source>
</evidence>
<dbReference type="PROSITE" id="PS00028">
    <property type="entry name" value="ZINC_FINGER_C2H2_1"/>
    <property type="match status" value="7"/>
</dbReference>
<dbReference type="GeneID" id="20214210"/>
<feature type="domain" description="C2H2-type" evidence="6">
    <location>
        <begin position="205"/>
        <end position="232"/>
    </location>
</feature>
<keyword evidence="4" id="KW-0862">Zinc</keyword>
<feature type="domain" description="C2H2-type" evidence="6">
    <location>
        <begin position="261"/>
        <end position="286"/>
    </location>
</feature>
<evidence type="ECO:0000256" key="1">
    <source>
        <dbReference type="ARBA" id="ARBA00022723"/>
    </source>
</evidence>
<dbReference type="KEGG" id="hro:HELRODRAFT_68515"/>
<dbReference type="GO" id="GO:0005634">
    <property type="term" value="C:nucleus"/>
    <property type="evidence" value="ECO:0000318"/>
    <property type="project" value="GO_Central"/>
</dbReference>
<reference evidence="7 9" key="2">
    <citation type="journal article" date="2013" name="Nature">
        <title>Insights into bilaterian evolution from three spiralian genomes.</title>
        <authorList>
            <person name="Simakov O."/>
            <person name="Marletaz F."/>
            <person name="Cho S.J."/>
            <person name="Edsinger-Gonzales E."/>
            <person name="Havlak P."/>
            <person name="Hellsten U."/>
            <person name="Kuo D.H."/>
            <person name="Larsson T."/>
            <person name="Lv J."/>
            <person name="Arendt D."/>
            <person name="Savage R."/>
            <person name="Osoegawa K."/>
            <person name="de Jong P."/>
            <person name="Grimwood J."/>
            <person name="Chapman J.A."/>
            <person name="Shapiro H."/>
            <person name="Aerts A."/>
            <person name="Otillar R.P."/>
            <person name="Terry A.Y."/>
            <person name="Boore J.L."/>
            <person name="Grigoriev I.V."/>
            <person name="Lindberg D.R."/>
            <person name="Seaver E.C."/>
            <person name="Weisblat D.A."/>
            <person name="Putnam N.H."/>
            <person name="Rokhsar D.S."/>
        </authorList>
    </citation>
    <scope>NUCLEOTIDE SEQUENCE</scope>
</reference>
<dbReference type="Pfam" id="PF12171">
    <property type="entry name" value="zf-C2H2_jaz"/>
    <property type="match status" value="1"/>
</dbReference>
<reference evidence="8" key="3">
    <citation type="submission" date="2015-06" db="UniProtKB">
        <authorList>
            <consortium name="EnsemblMetazoa"/>
        </authorList>
    </citation>
    <scope>IDENTIFICATION</scope>
</reference>
<feature type="domain" description="C2H2-type" evidence="6">
    <location>
        <begin position="141"/>
        <end position="169"/>
    </location>
</feature>
<dbReference type="InterPro" id="IPR013087">
    <property type="entry name" value="Znf_C2H2_type"/>
</dbReference>
<evidence type="ECO:0000259" key="6">
    <source>
        <dbReference type="PROSITE" id="PS50157"/>
    </source>
</evidence>